<evidence type="ECO:0000313" key="2">
    <source>
        <dbReference type="EMBL" id="POH36771.1"/>
    </source>
</evidence>
<feature type="signal peptide" evidence="1">
    <location>
        <begin position="1"/>
        <end position="23"/>
    </location>
</feature>
<evidence type="ECO:0008006" key="3">
    <source>
        <dbReference type="Google" id="ProtNLM"/>
    </source>
</evidence>
<organism evidence="2">
    <name type="scientific">Companilactobacillus formosensis</name>
    <dbReference type="NCBI Taxonomy" id="1617889"/>
    <lineage>
        <taxon>Bacteria</taxon>
        <taxon>Bacillati</taxon>
        <taxon>Bacillota</taxon>
        <taxon>Bacilli</taxon>
        <taxon>Lactobacillales</taxon>
        <taxon>Lactobacillaceae</taxon>
        <taxon>Companilactobacillus</taxon>
    </lineage>
</organism>
<reference evidence="2" key="1">
    <citation type="submission" date="2018-01" db="EMBL/GenBank/DDBJ databases">
        <title>Genome sequnecing of Lactobacillus formosensis KACC 18721.</title>
        <authorList>
            <person name="Kim S.-J."/>
            <person name="Heo J."/>
        </authorList>
    </citation>
    <scope>NUCLEOTIDE SEQUENCE</scope>
    <source>
        <strain evidence="2">KACC 18721</strain>
    </source>
</reference>
<protein>
    <recommendedName>
        <fullName evidence="3">Lipoprotein</fullName>
    </recommendedName>
</protein>
<proteinExistence type="predicted"/>
<feature type="chain" id="PRO_5015127116" description="Lipoprotein" evidence="1">
    <location>
        <begin position="24"/>
        <end position="274"/>
    </location>
</feature>
<dbReference type="PROSITE" id="PS51257">
    <property type="entry name" value="PROKAR_LIPOPROTEIN"/>
    <property type="match status" value="1"/>
</dbReference>
<dbReference type="EMBL" id="PPWZ01000044">
    <property type="protein sequence ID" value="POH36771.1"/>
    <property type="molecule type" value="Genomic_DNA"/>
</dbReference>
<comment type="caution">
    <text evidence="2">The sequence shown here is derived from an EMBL/GenBank/DDBJ whole genome shotgun (WGS) entry which is preliminary data.</text>
</comment>
<name>A0A2P4R686_9LACO</name>
<keyword evidence="1" id="KW-0732">Signal</keyword>
<dbReference type="AlphaFoldDB" id="A0A2P4R686"/>
<gene>
    <name evidence="2" type="ORF">C2R26_06480</name>
</gene>
<accession>A0A2P4R686</accession>
<sequence length="274" mass="31045">MKSTIIKRIMAFLILIFCTVAISACSTQSQKLSNTKEELSLKAEIKANKKKWNNKVKNVPIINYPKFDSSSESIEDDHLNFSLQLIKGLKDSNLNESTFFNKNTVINATVINFEEMKGKVIGPTTEVTILVNKVLSGGKSLEGRRIKTEFGGGLTKVKYVYSDFEGNYHGNDHGYSDPNTQVFAATQAFPMPKIGDKIVTQVVNFSTISKGQRENYKTMYKLTSKNFYPIRDPYVLFWIKKGDKYQPNNPGFAHIQNDEINKITNRINTIMSKK</sequence>
<evidence type="ECO:0000256" key="1">
    <source>
        <dbReference type="SAM" id="SignalP"/>
    </source>
</evidence>